<dbReference type="Proteomes" id="UP000236738">
    <property type="component" value="Unassembled WGS sequence"/>
</dbReference>
<reference evidence="3" key="1">
    <citation type="submission" date="2016-10" db="EMBL/GenBank/DDBJ databases">
        <authorList>
            <person name="Varghese N."/>
            <person name="Submissions S."/>
        </authorList>
    </citation>
    <scope>NUCLEOTIDE SEQUENCE [LARGE SCALE GENOMIC DNA]</scope>
    <source>
        <strain evidence="3">DSM 21580</strain>
    </source>
</reference>
<organism evidence="2 3">
    <name type="scientific">Halpernia humi</name>
    <dbReference type="NCBI Taxonomy" id="493375"/>
    <lineage>
        <taxon>Bacteria</taxon>
        <taxon>Pseudomonadati</taxon>
        <taxon>Bacteroidota</taxon>
        <taxon>Flavobacteriia</taxon>
        <taxon>Flavobacteriales</taxon>
        <taxon>Weeksellaceae</taxon>
        <taxon>Chryseobacterium group</taxon>
        <taxon>Halpernia</taxon>
    </lineage>
</organism>
<dbReference type="OrthoDB" id="1351456at2"/>
<feature type="transmembrane region" description="Helical" evidence="1">
    <location>
        <begin position="52"/>
        <end position="72"/>
    </location>
</feature>
<keyword evidence="3" id="KW-1185">Reference proteome</keyword>
<evidence type="ECO:0000313" key="2">
    <source>
        <dbReference type="EMBL" id="SEF53084.1"/>
    </source>
</evidence>
<dbReference type="AlphaFoldDB" id="A0A1H5SRP2"/>
<dbReference type="EMBL" id="FNUS01000001">
    <property type="protein sequence ID" value="SEF53084.1"/>
    <property type="molecule type" value="Genomic_DNA"/>
</dbReference>
<proteinExistence type="predicted"/>
<dbReference type="RefSeq" id="WP_103912291.1">
    <property type="nucleotide sequence ID" value="NZ_FNUS01000001.1"/>
</dbReference>
<name>A0A1H5SRP2_9FLAO</name>
<evidence type="ECO:0000313" key="3">
    <source>
        <dbReference type="Proteomes" id="UP000236738"/>
    </source>
</evidence>
<sequence length="180" mass="21127">MFRVLEKSPENKFTIGKILKFVIIILNVFILLFSLASVFHRFHQYQKDFVTQWIGGFYLFFVLVKVIHYIFFQQKKGKFIGDLIFKDNEIEVLDKIYPLESISKIRIKGNDIKGDFQGFVSQGTKNELIINLLNGNSINYNFEQTSDNRLKDTLVLKKYVDAGKLGQVNYESIIENKNYY</sequence>
<evidence type="ECO:0000256" key="1">
    <source>
        <dbReference type="SAM" id="Phobius"/>
    </source>
</evidence>
<gene>
    <name evidence="2" type="ORF">SAMN05421847_0241</name>
</gene>
<keyword evidence="1" id="KW-1133">Transmembrane helix</keyword>
<accession>A0A1H5SRP2</accession>
<feature type="transmembrane region" description="Helical" evidence="1">
    <location>
        <begin position="21"/>
        <end position="40"/>
    </location>
</feature>
<keyword evidence="1" id="KW-0472">Membrane</keyword>
<protein>
    <submittedName>
        <fullName evidence="2">Uncharacterized protein</fullName>
    </submittedName>
</protein>
<keyword evidence="1" id="KW-0812">Transmembrane</keyword>